<dbReference type="SUPFAM" id="SSF52540">
    <property type="entry name" value="P-loop containing nucleoside triphosphate hydrolases"/>
    <property type="match status" value="1"/>
</dbReference>
<dbReference type="VEuPathDB" id="TriTrypDB:TcCLB.506475.50"/>
<dbReference type="VEuPathDB" id="TriTrypDB:TcCLB.511435.20"/>
<dbReference type="VEuPathDB" id="TriTrypDB:TcCL_ESM05903"/>
<feature type="region of interest" description="Disordered" evidence="2">
    <location>
        <begin position="221"/>
        <end position="242"/>
    </location>
</feature>
<dbReference type="GO" id="GO:0005524">
    <property type="term" value="F:ATP binding"/>
    <property type="evidence" value="ECO:0007669"/>
    <property type="project" value="InterPro"/>
</dbReference>
<dbReference type="VEuPathDB" id="TriTrypDB:TcYC6_0016870"/>
<dbReference type="VEuPathDB" id="TriTrypDB:C3747_64g142"/>
<dbReference type="GO" id="GO:0006260">
    <property type="term" value="P:DNA replication"/>
    <property type="evidence" value="ECO:0007669"/>
    <property type="project" value="UniProtKB-KW"/>
</dbReference>
<dbReference type="PANTHER" id="PTHR23389">
    <property type="entry name" value="CHROMOSOME TRANSMISSION FIDELITY FACTOR 18"/>
    <property type="match status" value="1"/>
</dbReference>
<feature type="compositionally biased region" description="Basic and acidic residues" evidence="2">
    <location>
        <begin position="145"/>
        <end position="158"/>
    </location>
</feature>
<sequence length="1187" mass="130636">MSLPPRLSSCSLVHTVSLSAFFEDGFRLASSSSPCLSRHHTGDAGQCCTTAEERNVPSPCGGPAEYRAGEKRIRLSLSCTSTQDITPSSEGKMESADLLSGDGAEEGKLLPFHKDDASLLLEPAAASLVRLGPSGSWLGSPPRSVPEKCDGVPGEEQRWTSSLPKGGNETANSAELASLLHTALLECYREEDELLKRGREVAVSKKETRHCAPKLVTEEKMERAEMRHRPSPSNSSSSSGTFERMVDYIHAQKRRRLEQSERLEIQVRDIARVKELPVLVEDAVRYAQQLFEWSCKCGGNDKGAFLAEAGAVHSDESTLDDTCSPSGTTPVFAGSTASDNREANNMLYAKFPPPLFRTSSFAAAVGRLLRWVRTWQRAMPGGVSVTESIPTKAGDKTQRNGSTKGAASRKMSTKAVLKLSSASCQQRERHVRQLETRENSGSLNDDGGEREEEDDGRVAMASNRKKEEGHKHKRTALQGYRDDWICMADQMLGNSNRHITPSPFRSGSPFESIEEKEYGLATDRVIYDEYGNRLRSVRLAKKMAEERALYEEAQKAREQRRGYFARAEEETRSTRRALFDEVIDSGSDEMSEDSNEDVTNIAVLHGPCGVGKTAIVYLVAEILGYRVVEMNTSVRRCPKNIDRLFSEVTRSRRLSGLAAGKAMVSIEEELKKLKSEHAAALAAVSATASEISETTSLKKKKKKKNVISAKAVAAFFRPRARAKSSEVILVDGSPTVSATVPPHDKQVLNHAEDCKYGKRDGEASVTVEPMFGGHEGTTRTLLLFEDADVILGDETMKSFYTAVRDLAQRSKVPIIVTISSSASSSSSSPTTTTMQEPEAVQIVPLDAAQVSHFFGKRTPFTAIEPMSRAALFAQLLVVAAVERGLVMVQGGAAPHREEKDEVGSSLNHKKRRTEEPMLPSTPLELVMVKDVTKFRQLADAIRSEVYNDDLETPSLPLNDPADVRLWLNRLQYLLLVEQWPASATSMGSRHDECIFGGTRILPRKTDACSNAMQFAGVKSHWDTQLGRVLRAPEYERPAVSSIWEWQEFQYAEEIAADINANYKCSDGFIWETRGSNNSNGSVLLTTPQVEVPIAVELAEVLQGVFPNDVFCQQKCKGGVESVDGVRRRCTTTTRERIDAFGAWWRRTKKKDAVKFHVAARSATAYEDLIGFSCLLQQASPVGKGISG</sequence>
<feature type="compositionally biased region" description="Acidic residues" evidence="2">
    <location>
        <begin position="446"/>
        <end position="455"/>
    </location>
</feature>
<gene>
    <name evidence="4" type="ORF">C3747_64g142</name>
</gene>
<dbReference type="GO" id="GO:0003677">
    <property type="term" value="F:DNA binding"/>
    <property type="evidence" value="ECO:0007669"/>
    <property type="project" value="TreeGrafter"/>
</dbReference>
<comment type="caution">
    <text evidence="4">The sequence shown here is derived from an EMBL/GenBank/DDBJ whole genome shotgun (WGS) entry which is preliminary data.</text>
</comment>
<dbReference type="VEuPathDB" id="TriTrypDB:TcBrA4_0037700"/>
<keyword evidence="1" id="KW-0235">DNA replication</keyword>
<feature type="compositionally biased region" description="Polar residues" evidence="2">
    <location>
        <begin position="159"/>
        <end position="170"/>
    </location>
</feature>
<dbReference type="GO" id="GO:0016887">
    <property type="term" value="F:ATP hydrolysis activity"/>
    <property type="evidence" value="ECO:0007669"/>
    <property type="project" value="InterPro"/>
</dbReference>
<feature type="compositionally biased region" description="Basic and acidic residues" evidence="2">
    <location>
        <begin position="426"/>
        <end position="438"/>
    </location>
</feature>
<dbReference type="Gene3D" id="3.40.50.300">
    <property type="entry name" value="P-loop containing nucleotide triphosphate hydrolases"/>
    <property type="match status" value="1"/>
</dbReference>
<name>A0A2V2WQK8_TRYCR</name>
<accession>A0A2V2WQK8</accession>
<dbReference type="VEuPathDB" id="TriTrypDB:ECC02_000651"/>
<organism evidence="4 5">
    <name type="scientific">Trypanosoma cruzi</name>
    <dbReference type="NCBI Taxonomy" id="5693"/>
    <lineage>
        <taxon>Eukaryota</taxon>
        <taxon>Discoba</taxon>
        <taxon>Euglenozoa</taxon>
        <taxon>Kinetoplastea</taxon>
        <taxon>Metakinetoplastina</taxon>
        <taxon>Trypanosomatida</taxon>
        <taxon>Trypanosomatidae</taxon>
        <taxon>Trypanosoma</taxon>
        <taxon>Schizotrypanum</taxon>
    </lineage>
</organism>
<dbReference type="VEuPathDB" id="TriTrypDB:TcG_07131"/>
<dbReference type="Pfam" id="PF00004">
    <property type="entry name" value="AAA"/>
    <property type="match status" value="1"/>
</dbReference>
<reference evidence="4 5" key="1">
    <citation type="journal article" date="2018" name="Microb. Genom.">
        <title>Expanding an expanded genome: long-read sequencing of Trypanosoma cruzi.</title>
        <authorList>
            <person name="Berna L."/>
            <person name="Rodriguez M."/>
            <person name="Chiribao M.L."/>
            <person name="Parodi-Talice A."/>
            <person name="Pita S."/>
            <person name="Rijo G."/>
            <person name="Alvarez-Valin F."/>
            <person name="Robello C."/>
        </authorList>
    </citation>
    <scope>NUCLEOTIDE SEQUENCE [LARGE SCALE GENOMIC DNA]</scope>
    <source>
        <strain evidence="4 5">TCC</strain>
    </source>
</reference>
<dbReference type="Proteomes" id="UP000246078">
    <property type="component" value="Unassembled WGS sequence"/>
</dbReference>
<dbReference type="GO" id="GO:0005634">
    <property type="term" value="C:nucleus"/>
    <property type="evidence" value="ECO:0007669"/>
    <property type="project" value="TreeGrafter"/>
</dbReference>
<feature type="region of interest" description="Disordered" evidence="2">
    <location>
        <begin position="139"/>
        <end position="170"/>
    </location>
</feature>
<evidence type="ECO:0000313" key="5">
    <source>
        <dbReference type="Proteomes" id="UP000246078"/>
    </source>
</evidence>
<protein>
    <submittedName>
        <fullName evidence="4">Replication Factor C Subunit 1-related protein</fullName>
    </submittedName>
</protein>
<dbReference type="InterPro" id="IPR027417">
    <property type="entry name" value="P-loop_NTPase"/>
</dbReference>
<feature type="domain" description="ATPase AAA-type core" evidence="3">
    <location>
        <begin position="603"/>
        <end position="649"/>
    </location>
</feature>
<proteinExistence type="predicted"/>
<dbReference type="VEuPathDB" id="TriTrypDB:TCDM_00932"/>
<evidence type="ECO:0000256" key="2">
    <source>
        <dbReference type="SAM" id="MobiDB-lite"/>
    </source>
</evidence>
<dbReference type="VEuPathDB" id="TriTrypDB:Tc_MARK_6043"/>
<evidence type="ECO:0000256" key="1">
    <source>
        <dbReference type="ARBA" id="ARBA00022705"/>
    </source>
</evidence>
<dbReference type="OrthoDB" id="9996895at2759"/>
<dbReference type="InterPro" id="IPR003959">
    <property type="entry name" value="ATPase_AAA_core"/>
</dbReference>
<dbReference type="EMBL" id="PRFC01000064">
    <property type="protein sequence ID" value="PWV10910.1"/>
    <property type="molecule type" value="Genomic_DNA"/>
</dbReference>
<feature type="region of interest" description="Disordered" evidence="2">
    <location>
        <begin position="892"/>
        <end position="915"/>
    </location>
</feature>
<dbReference type="VEuPathDB" id="TriTrypDB:BCY84_01691"/>
<evidence type="ECO:0000313" key="4">
    <source>
        <dbReference type="EMBL" id="PWV10910.1"/>
    </source>
</evidence>
<dbReference type="VEuPathDB" id="TriTrypDB:C4B63_22g108"/>
<dbReference type="VEuPathDB" id="TriTrypDB:TCSYLVIO_007331"/>
<evidence type="ECO:0000259" key="3">
    <source>
        <dbReference type="Pfam" id="PF00004"/>
    </source>
</evidence>
<feature type="region of interest" description="Disordered" evidence="2">
    <location>
        <begin position="386"/>
        <end position="474"/>
    </location>
</feature>
<dbReference type="VEuPathDB" id="TriTrypDB:TcG_07130"/>
<dbReference type="VEuPathDB" id="TriTrypDB:TCSYLVIO_007330"/>
<dbReference type="PANTHER" id="PTHR23389:SF6">
    <property type="entry name" value="REPLICATION FACTOR C SUBUNIT 1"/>
    <property type="match status" value="1"/>
</dbReference>
<dbReference type="AlphaFoldDB" id="A0A2V2WQK8"/>